<dbReference type="PROSITE" id="PS50405">
    <property type="entry name" value="GST_CTER"/>
    <property type="match status" value="1"/>
</dbReference>
<dbReference type="Proteomes" id="UP000594263">
    <property type="component" value="Unplaced"/>
</dbReference>
<evidence type="ECO:0000259" key="1">
    <source>
        <dbReference type="PROSITE" id="PS50405"/>
    </source>
</evidence>
<dbReference type="InterPro" id="IPR004046">
    <property type="entry name" value="GST_C"/>
</dbReference>
<evidence type="ECO:0000313" key="2">
    <source>
        <dbReference type="EnsemblPlants" id="Kaladp0972s0003.1.v1.1"/>
    </source>
</evidence>
<sequence length="231" mass="26680">MIDHEALIVHWLLRILKEGGAGQSSGVAPKEHLKLNRDLFFHAGEYLMKISLRTPPVDIIAVETTQMDSTTHSSTEILRYIFGCGIDNSPKYLLGLADITFGYMKWLENVYEGYIFLVQVFMSVWRAFIKEGKEQEEALVLALNHLRFVEEHIKGKRFFGGDEISFTDFIFSCLILEEVIEVQILDPQTFPSLLAWIEVFSEVPVVKENWPPREKMIVKFKAIREYYLASN</sequence>
<dbReference type="Gramene" id="Kaladp0972s0003.1.v1.1">
    <property type="protein sequence ID" value="Kaladp0972s0003.1.v1.1"/>
    <property type="gene ID" value="Kaladp0972s0003.v1.1"/>
</dbReference>
<proteinExistence type="predicted"/>
<dbReference type="SUPFAM" id="SSF47616">
    <property type="entry name" value="GST C-terminal domain-like"/>
    <property type="match status" value="1"/>
</dbReference>
<dbReference type="InterPro" id="IPR036282">
    <property type="entry name" value="Glutathione-S-Trfase_C_sf"/>
</dbReference>
<dbReference type="InterPro" id="IPR045074">
    <property type="entry name" value="GST_C_Tau"/>
</dbReference>
<dbReference type="CDD" id="cd03185">
    <property type="entry name" value="GST_C_Tau"/>
    <property type="match status" value="1"/>
</dbReference>
<dbReference type="Pfam" id="PF00043">
    <property type="entry name" value="GST_C"/>
    <property type="match status" value="1"/>
</dbReference>
<dbReference type="AlphaFoldDB" id="A0A7N0VJ80"/>
<dbReference type="GO" id="GO:0004364">
    <property type="term" value="F:glutathione transferase activity"/>
    <property type="evidence" value="ECO:0007669"/>
    <property type="project" value="InterPro"/>
</dbReference>
<accession>A0A7N0VJ80</accession>
<dbReference type="Gene3D" id="1.20.1050.10">
    <property type="match status" value="1"/>
</dbReference>
<feature type="domain" description="GST C-terminal" evidence="1">
    <location>
        <begin position="97"/>
        <end position="220"/>
    </location>
</feature>
<dbReference type="InterPro" id="IPR045073">
    <property type="entry name" value="Omega/Tau-like"/>
</dbReference>
<evidence type="ECO:0000313" key="3">
    <source>
        <dbReference type="Proteomes" id="UP000594263"/>
    </source>
</evidence>
<dbReference type="EnsemblPlants" id="Kaladp0972s0003.1.v1.1">
    <property type="protein sequence ID" value="Kaladp0972s0003.1.v1.1"/>
    <property type="gene ID" value="Kaladp0972s0003.v1.1"/>
</dbReference>
<keyword evidence="3" id="KW-1185">Reference proteome</keyword>
<dbReference type="PANTHER" id="PTHR11260">
    <property type="entry name" value="GLUTATHIONE S-TRANSFERASE, GST, SUPERFAMILY, GST DOMAIN CONTAINING"/>
    <property type="match status" value="1"/>
</dbReference>
<dbReference type="PANTHER" id="PTHR11260:SF762">
    <property type="entry name" value="GLUTATHIONE TRANSFERASE"/>
    <property type="match status" value="1"/>
</dbReference>
<dbReference type="InterPro" id="IPR010987">
    <property type="entry name" value="Glutathione-S-Trfase_C-like"/>
</dbReference>
<dbReference type="GO" id="GO:0005737">
    <property type="term" value="C:cytoplasm"/>
    <property type="evidence" value="ECO:0007669"/>
    <property type="project" value="TreeGrafter"/>
</dbReference>
<reference evidence="2" key="1">
    <citation type="submission" date="2021-01" db="UniProtKB">
        <authorList>
            <consortium name="EnsemblPlants"/>
        </authorList>
    </citation>
    <scope>IDENTIFICATION</scope>
</reference>
<name>A0A7N0VJ80_KALFE</name>
<dbReference type="GO" id="GO:0006749">
    <property type="term" value="P:glutathione metabolic process"/>
    <property type="evidence" value="ECO:0007669"/>
    <property type="project" value="InterPro"/>
</dbReference>
<organism evidence="2 3">
    <name type="scientific">Kalanchoe fedtschenkoi</name>
    <name type="common">Lavender scallops</name>
    <name type="synonym">South American air plant</name>
    <dbReference type="NCBI Taxonomy" id="63787"/>
    <lineage>
        <taxon>Eukaryota</taxon>
        <taxon>Viridiplantae</taxon>
        <taxon>Streptophyta</taxon>
        <taxon>Embryophyta</taxon>
        <taxon>Tracheophyta</taxon>
        <taxon>Spermatophyta</taxon>
        <taxon>Magnoliopsida</taxon>
        <taxon>eudicotyledons</taxon>
        <taxon>Gunneridae</taxon>
        <taxon>Pentapetalae</taxon>
        <taxon>Saxifragales</taxon>
        <taxon>Crassulaceae</taxon>
        <taxon>Kalanchoe</taxon>
    </lineage>
</organism>
<protein>
    <recommendedName>
        <fullName evidence="1">GST C-terminal domain-containing protein</fullName>
    </recommendedName>
</protein>